<sequence length="168" mass="18865">MQDVDSWATPDRRVMVLFSEAVIATFNAYRQLLPGQTEAGGVLLGRRRGKHFEVVHATQPLRTDKRTRTSFVRESCGHQEQAIELWKASRREVGYLGEWHSHPETCPSPSRVDVKQWQQHSRETSDESPLLAVIIGTEQLYVALLTHGNAHVPLDCLLADGVPKSANT</sequence>
<name>A0A4Y8MIV1_9BURK</name>
<keyword evidence="4" id="KW-0862">Zinc</keyword>
<dbReference type="Proteomes" id="UP000297385">
    <property type="component" value="Unassembled WGS sequence"/>
</dbReference>
<keyword evidence="2" id="KW-0479">Metal-binding</keyword>
<gene>
    <name evidence="7" type="ORF">E2553_38310</name>
</gene>
<dbReference type="GeneID" id="97309378"/>
<accession>A0A4Y8MIV1</accession>
<keyword evidence="3" id="KW-0378">Hydrolase</keyword>
<dbReference type="Gene3D" id="3.40.140.10">
    <property type="entry name" value="Cytidine Deaminase, domain 2"/>
    <property type="match status" value="1"/>
</dbReference>
<dbReference type="InterPro" id="IPR037518">
    <property type="entry name" value="MPN"/>
</dbReference>
<comment type="caution">
    <text evidence="7">The sequence shown here is derived from an EMBL/GenBank/DDBJ whole genome shotgun (WGS) entry which is preliminary data.</text>
</comment>
<evidence type="ECO:0000313" key="7">
    <source>
        <dbReference type="EMBL" id="TFE37348.1"/>
    </source>
</evidence>
<dbReference type="PROSITE" id="PS50249">
    <property type="entry name" value="MPN"/>
    <property type="match status" value="1"/>
</dbReference>
<dbReference type="Pfam" id="PF14464">
    <property type="entry name" value="Prok-JAB"/>
    <property type="match status" value="1"/>
</dbReference>
<protein>
    <recommendedName>
        <fullName evidence="6">MPN domain-containing protein</fullName>
    </recommendedName>
</protein>
<dbReference type="RefSeq" id="WP_134465877.1">
    <property type="nucleotide sequence ID" value="NZ_JBHSSZ010000016.1"/>
</dbReference>
<evidence type="ECO:0000313" key="8">
    <source>
        <dbReference type="Proteomes" id="UP000297385"/>
    </source>
</evidence>
<reference evidence="7 8" key="1">
    <citation type="submission" date="2019-03" db="EMBL/GenBank/DDBJ databases">
        <title>Complete Genome Sequence of Paraburkholderia dipogonis ICMP 19430T, a Nitrogen-fixing Symbiont of the South African Invasive Legume Dipogon lignosus in New Zealand.</title>
        <authorList>
            <person name="De Meyer S.E."/>
        </authorList>
    </citation>
    <scope>NUCLEOTIDE SEQUENCE [LARGE SCALE GENOMIC DNA]</scope>
    <source>
        <strain evidence="7 8">ICMP 19430</strain>
    </source>
</reference>
<organism evidence="7 8">
    <name type="scientific">Paraburkholderia dipogonis</name>
    <dbReference type="NCBI Taxonomy" id="1211383"/>
    <lineage>
        <taxon>Bacteria</taxon>
        <taxon>Pseudomonadati</taxon>
        <taxon>Pseudomonadota</taxon>
        <taxon>Betaproteobacteria</taxon>
        <taxon>Burkholderiales</taxon>
        <taxon>Burkholderiaceae</taxon>
        <taxon>Paraburkholderia</taxon>
    </lineage>
</organism>
<evidence type="ECO:0000256" key="2">
    <source>
        <dbReference type="ARBA" id="ARBA00022723"/>
    </source>
</evidence>
<feature type="domain" description="MPN" evidence="6">
    <location>
        <begin position="15"/>
        <end position="150"/>
    </location>
</feature>
<dbReference type="SUPFAM" id="SSF102712">
    <property type="entry name" value="JAB1/MPN domain"/>
    <property type="match status" value="1"/>
</dbReference>
<evidence type="ECO:0000256" key="4">
    <source>
        <dbReference type="ARBA" id="ARBA00022833"/>
    </source>
</evidence>
<dbReference type="GO" id="GO:0006508">
    <property type="term" value="P:proteolysis"/>
    <property type="evidence" value="ECO:0007669"/>
    <property type="project" value="UniProtKB-KW"/>
</dbReference>
<evidence type="ECO:0000256" key="5">
    <source>
        <dbReference type="ARBA" id="ARBA00023049"/>
    </source>
</evidence>
<dbReference type="EMBL" id="SNVI01000005">
    <property type="protein sequence ID" value="TFE37348.1"/>
    <property type="molecule type" value="Genomic_DNA"/>
</dbReference>
<dbReference type="AlphaFoldDB" id="A0A4Y8MIV1"/>
<proteinExistence type="predicted"/>
<evidence type="ECO:0000256" key="3">
    <source>
        <dbReference type="ARBA" id="ARBA00022801"/>
    </source>
</evidence>
<dbReference type="GO" id="GO:0046872">
    <property type="term" value="F:metal ion binding"/>
    <property type="evidence" value="ECO:0007669"/>
    <property type="project" value="UniProtKB-KW"/>
</dbReference>
<evidence type="ECO:0000256" key="1">
    <source>
        <dbReference type="ARBA" id="ARBA00022670"/>
    </source>
</evidence>
<dbReference type="InterPro" id="IPR028090">
    <property type="entry name" value="JAB_dom_prok"/>
</dbReference>
<dbReference type="GO" id="GO:0008237">
    <property type="term" value="F:metallopeptidase activity"/>
    <property type="evidence" value="ECO:0007669"/>
    <property type="project" value="UniProtKB-KW"/>
</dbReference>
<keyword evidence="1" id="KW-0645">Protease</keyword>
<evidence type="ECO:0000259" key="6">
    <source>
        <dbReference type="PROSITE" id="PS50249"/>
    </source>
</evidence>
<keyword evidence="5" id="KW-0482">Metalloprotease</keyword>